<evidence type="ECO:0000313" key="4">
    <source>
        <dbReference type="Proteomes" id="UP000602442"/>
    </source>
</evidence>
<keyword evidence="2" id="KW-0472">Membrane</keyword>
<dbReference type="InterPro" id="IPR036259">
    <property type="entry name" value="MFS_trans_sf"/>
</dbReference>
<evidence type="ECO:0000256" key="1">
    <source>
        <dbReference type="ARBA" id="ARBA00023115"/>
    </source>
</evidence>
<dbReference type="EMBL" id="JAEANY010000001">
    <property type="protein sequence ID" value="MBH5321385.1"/>
    <property type="molecule type" value="Genomic_DNA"/>
</dbReference>
<feature type="transmembrane region" description="Helical" evidence="2">
    <location>
        <begin position="109"/>
        <end position="127"/>
    </location>
</feature>
<feature type="transmembrane region" description="Helical" evidence="2">
    <location>
        <begin position="47"/>
        <end position="67"/>
    </location>
</feature>
<feature type="transmembrane region" description="Helical" evidence="2">
    <location>
        <begin position="253"/>
        <end position="273"/>
    </location>
</feature>
<protein>
    <submittedName>
        <fullName evidence="3">Fused MFS/spermidine synthase</fullName>
    </submittedName>
</protein>
<accession>A0ABS0N249</accession>
<feature type="transmembrane region" description="Helical" evidence="2">
    <location>
        <begin position="453"/>
        <end position="472"/>
    </location>
</feature>
<feature type="transmembrane region" description="Helical" evidence="2">
    <location>
        <begin position="226"/>
        <end position="247"/>
    </location>
</feature>
<feature type="transmembrane region" description="Helical" evidence="2">
    <location>
        <begin position="14"/>
        <end position="35"/>
    </location>
</feature>
<keyword evidence="4" id="KW-1185">Reference proteome</keyword>
<dbReference type="NCBIfam" id="NF037959">
    <property type="entry name" value="MFS_SpdSyn"/>
    <property type="match status" value="1"/>
</dbReference>
<dbReference type="SUPFAM" id="SSF53335">
    <property type="entry name" value="S-adenosyl-L-methionine-dependent methyltransferases"/>
    <property type="match status" value="1"/>
</dbReference>
<dbReference type="InterPro" id="IPR029063">
    <property type="entry name" value="SAM-dependent_MTases_sf"/>
</dbReference>
<dbReference type="SUPFAM" id="SSF103473">
    <property type="entry name" value="MFS general substrate transporter"/>
    <property type="match status" value="1"/>
</dbReference>
<keyword evidence="1" id="KW-0620">Polyamine biosynthesis</keyword>
<feature type="transmembrane region" description="Helical" evidence="2">
    <location>
        <begin position="399"/>
        <end position="418"/>
    </location>
</feature>
<reference evidence="3 4" key="1">
    <citation type="submission" date="2020-11" db="EMBL/GenBank/DDBJ databases">
        <title>Erythrobacter sediminis sp. nov., a marine bacterium from a tidal flat of Garorim Bay.</title>
        <authorList>
            <person name="Kim D."/>
            <person name="Yoo Y."/>
            <person name="Kim J.-J."/>
        </authorList>
    </citation>
    <scope>NUCLEOTIDE SEQUENCE [LARGE SCALE GENOMIC DNA]</scope>
    <source>
        <strain evidence="3 4">JGD-13</strain>
    </source>
</reference>
<feature type="transmembrane region" description="Helical" evidence="2">
    <location>
        <begin position="180"/>
        <end position="199"/>
    </location>
</feature>
<name>A0ABS0N249_9SPHN</name>
<comment type="caution">
    <text evidence="3">The sequence shown here is derived from an EMBL/GenBank/DDBJ whole genome shotgun (WGS) entry which is preliminary data.</text>
</comment>
<feature type="transmembrane region" description="Helical" evidence="2">
    <location>
        <begin position="79"/>
        <end position="97"/>
    </location>
</feature>
<feature type="transmembrane region" description="Helical" evidence="2">
    <location>
        <begin position="307"/>
        <end position="329"/>
    </location>
</feature>
<gene>
    <name evidence="3" type="ORF">I5L03_02150</name>
</gene>
<dbReference type="Gene3D" id="3.40.50.150">
    <property type="entry name" value="Vaccinia Virus protein VP39"/>
    <property type="match status" value="1"/>
</dbReference>
<dbReference type="PANTHER" id="PTHR43317">
    <property type="entry name" value="THERMOSPERMINE SYNTHASE ACAULIS5"/>
    <property type="match status" value="1"/>
</dbReference>
<feature type="transmembrane region" description="Helical" evidence="2">
    <location>
        <begin position="280"/>
        <end position="301"/>
    </location>
</feature>
<dbReference type="RefSeq" id="WP_197920055.1">
    <property type="nucleotide sequence ID" value="NZ_CAWPTA010000006.1"/>
</dbReference>
<feature type="transmembrane region" description="Helical" evidence="2">
    <location>
        <begin position="148"/>
        <end position="168"/>
    </location>
</feature>
<feature type="transmembrane region" description="Helical" evidence="2">
    <location>
        <begin position="430"/>
        <end position="448"/>
    </location>
</feature>
<organism evidence="3 4">
    <name type="scientific">Aurantiacibacter sediminis</name>
    <dbReference type="NCBI Taxonomy" id="2793064"/>
    <lineage>
        <taxon>Bacteria</taxon>
        <taxon>Pseudomonadati</taxon>
        <taxon>Pseudomonadota</taxon>
        <taxon>Alphaproteobacteria</taxon>
        <taxon>Sphingomonadales</taxon>
        <taxon>Erythrobacteraceae</taxon>
        <taxon>Aurantiacibacter</taxon>
    </lineage>
</organism>
<keyword evidence="2" id="KW-1133">Transmembrane helix</keyword>
<sequence>MTDTSAARTSSQRWLFTITILAGSFLLFLVQPMVARMALPRLGGAPNVWNSAMLVYQALLLGGYAYAHFIGRFALKTQGIIHVVVLVLGGLTLPLALADLDAPAPGLEALWVPWLFLLTVGPAFFAVSAQAPLIQRWFAAHPQAGNPYPLYAASNLGSFGGLLAYPLLAEPLFSIGQQSLFWTIGYGLLILLVASAVFARRDVSAPAAEVSAEANEDQPQTGWKTIALWLALSAVPSGLMLSTTTFLTTDIMAMPLLWVIPLGLYLLSFSIAFAEKRAIAAVFVFLAPVVLLVDGSVAMFAAGRADLLAAAASIILLFVVAVALHSRLYESRPPASQLTKFYLIMSAGGALGGLFTALIAPIVFDWTWEHPLLILGAAALLPLGPWKRLIGNRFSNPRMALILLSVALLIVFNASLMIFQSSLADSQLSAGQWAALLGILLLAIVFAARRWSYVLGCFALLLSLGGLANLQMSAEGMRERSYFGIYSLREEPDGDRLLMHGTTIHGVQREGEEASRSPTAYYGPSSGVGRSLLMADAMFGSDARVGVVGLGVGTLACYKQPEQDWTFFEIDPVVLEYSENGEFTYLSDCAPDSPTVIGDARLELEKMSADSFDILVIDAFSSDAIPLHLLTLEALDIYLRAIPDDGLLVMHISNNYIRLEPVIAQLAASRGLTARVRSDGEEQENELFASSWVALSRDPSRVQALVDEGGWNELEEPEGQVWTDDYASILPYLVWKNFL</sequence>
<proteinExistence type="predicted"/>
<evidence type="ECO:0000313" key="3">
    <source>
        <dbReference type="EMBL" id="MBH5321385.1"/>
    </source>
</evidence>
<keyword evidence="2" id="KW-0812">Transmembrane</keyword>
<feature type="transmembrane region" description="Helical" evidence="2">
    <location>
        <begin position="370"/>
        <end position="387"/>
    </location>
</feature>
<dbReference type="Proteomes" id="UP000602442">
    <property type="component" value="Unassembled WGS sequence"/>
</dbReference>
<feature type="transmembrane region" description="Helical" evidence="2">
    <location>
        <begin position="341"/>
        <end position="364"/>
    </location>
</feature>
<evidence type="ECO:0000256" key="2">
    <source>
        <dbReference type="SAM" id="Phobius"/>
    </source>
</evidence>
<dbReference type="PANTHER" id="PTHR43317:SF1">
    <property type="entry name" value="THERMOSPERMINE SYNTHASE ACAULIS5"/>
    <property type="match status" value="1"/>
</dbReference>